<evidence type="ECO:0000256" key="2">
    <source>
        <dbReference type="ARBA" id="ARBA00022741"/>
    </source>
</evidence>
<sequence>MFETDPCSKHYDLGRVIGSGAFSVVRMATQKQTKMKVAAKCIKKAMLDVHEVEAFIMEASVLKEMDHPNVIKLHAVYSEPDLFILITEFVEGGELFDRIVDKTFYTEREARDVVKGLLEVTAYFHAANIVHRDLKVCSCNITRLPNCLIFKFGANGSRVARRYVAPEVLRGKAYGNGVDIWSIGVITYILLCGYPPFHNDNRNALFQQVKKGAFEFHSPYWDNISEAAKDFIRLMLTVDPNVRPTAKTLLKLPWIAGANVGNVQLETALRQLRQFNAYRRFKAASIARAVYNLFGGYPRLTTQDRGPLYRPVENQTLSTPLGYIPQVPHTYAYFDQDYGMMNEVQLSIAESTCTAKTVGWAKDVPFGFNLFGIAELTKVALERCDSARCAVQTMGDLAVEYGFFSEDSGDPAVPLAISDKYGEMWVFHVLTGPKNSSAVWAAQRVPDGHVTAIANAFVIREMNLSDTANFLASSNVVSFAQEMGWHSPDEVFDFTKAYAWDDLSMFAGRILPLYAGRRLWRIFDTFAPSLQLDPRIGFQVNFTTYPFSIPVDSPVALPHLMRLLGDHYEGTPFDMTRGLGAGAFHAPIRYDGPAKNVSGGWERPIAMYRTMFSFVLQIQTPSEQWPDHLGGTAWYAQDSPHGSVFVPFSCAQSSVPASYVTGNQSVFNTGSAWWAFNFVNQWSMLRWNVVNGQDVRSHMNETQTRAIAAHASWLRAKLNATAVEAAANALASDVVASWWTLAWSLVGKYSGGYITTGEAPSQMKVPGYSKEWLEMSEFNGWPGKTYTDPMAPYRYPQQNDKGTKSNAVEILGFMVLGALLAIGTHYLVQTHRRDGYRSYA</sequence>
<keyword evidence="2 4" id="KW-0547">Nucleotide-binding</keyword>
<gene>
    <name evidence="7" type="ORF">DYB32_004233</name>
</gene>
<dbReference type="InterPro" id="IPR000719">
    <property type="entry name" value="Prot_kinase_dom"/>
</dbReference>
<dbReference type="AlphaFoldDB" id="A0A3R6VMP4"/>
<comment type="caution">
    <text evidence="7">The sequence shown here is derived from an EMBL/GenBank/DDBJ whole genome shotgun (WGS) entry which is preliminary data.</text>
</comment>
<dbReference type="VEuPathDB" id="FungiDB:H310_10716"/>
<dbReference type="Pfam" id="PF03577">
    <property type="entry name" value="Peptidase_C69"/>
    <property type="match status" value="1"/>
</dbReference>
<evidence type="ECO:0000259" key="6">
    <source>
        <dbReference type="PROSITE" id="PS50011"/>
    </source>
</evidence>
<evidence type="ECO:0000313" key="8">
    <source>
        <dbReference type="Proteomes" id="UP000285060"/>
    </source>
</evidence>
<feature type="domain" description="Protein kinase" evidence="6">
    <location>
        <begin position="11"/>
        <end position="255"/>
    </location>
</feature>
<evidence type="ECO:0000256" key="5">
    <source>
        <dbReference type="SAM" id="Phobius"/>
    </source>
</evidence>
<keyword evidence="5" id="KW-0472">Membrane</keyword>
<dbReference type="FunFam" id="1.10.510.10:FF:000571">
    <property type="entry name" value="Maternal embryonic leucine zipper kinase"/>
    <property type="match status" value="1"/>
</dbReference>
<evidence type="ECO:0000313" key="7">
    <source>
        <dbReference type="EMBL" id="RHY30533.1"/>
    </source>
</evidence>
<evidence type="ECO:0000256" key="4">
    <source>
        <dbReference type="PROSITE-ProRule" id="PRU10141"/>
    </source>
</evidence>
<feature type="binding site" evidence="4">
    <location>
        <position position="44"/>
    </location>
    <ligand>
        <name>ATP</name>
        <dbReference type="ChEBI" id="CHEBI:30616"/>
    </ligand>
</feature>
<dbReference type="PROSITE" id="PS00107">
    <property type="entry name" value="PROTEIN_KINASE_ATP"/>
    <property type="match status" value="1"/>
</dbReference>
<dbReference type="Gene3D" id="1.10.510.10">
    <property type="entry name" value="Transferase(Phosphotransferase) domain 1"/>
    <property type="match status" value="1"/>
</dbReference>
<evidence type="ECO:0000256" key="3">
    <source>
        <dbReference type="ARBA" id="ARBA00022840"/>
    </source>
</evidence>
<dbReference type="VEuPathDB" id="FungiDB:H310_02546"/>
<name>A0A3R6VMP4_9STRA</name>
<organism evidence="7 8">
    <name type="scientific">Aphanomyces invadans</name>
    <dbReference type="NCBI Taxonomy" id="157072"/>
    <lineage>
        <taxon>Eukaryota</taxon>
        <taxon>Sar</taxon>
        <taxon>Stramenopiles</taxon>
        <taxon>Oomycota</taxon>
        <taxon>Saprolegniomycetes</taxon>
        <taxon>Saprolegniales</taxon>
        <taxon>Verrucalvaceae</taxon>
        <taxon>Aphanomyces</taxon>
    </lineage>
</organism>
<dbReference type="GO" id="GO:0070004">
    <property type="term" value="F:cysteine-type exopeptidase activity"/>
    <property type="evidence" value="ECO:0007669"/>
    <property type="project" value="InterPro"/>
</dbReference>
<dbReference type="InterPro" id="IPR011009">
    <property type="entry name" value="Kinase-like_dom_sf"/>
</dbReference>
<dbReference type="Pfam" id="PF00069">
    <property type="entry name" value="Pkinase"/>
    <property type="match status" value="1"/>
</dbReference>
<reference evidence="7 8" key="1">
    <citation type="submission" date="2018-08" db="EMBL/GenBank/DDBJ databases">
        <title>Aphanomyces genome sequencing and annotation.</title>
        <authorList>
            <person name="Minardi D."/>
            <person name="Oidtmann B."/>
            <person name="Van Der Giezen M."/>
            <person name="Studholme D.J."/>
        </authorList>
    </citation>
    <scope>NUCLEOTIDE SEQUENCE [LARGE SCALE GENOMIC DNA]</scope>
    <source>
        <strain evidence="7 8">NJM0002</strain>
    </source>
</reference>
<dbReference type="Proteomes" id="UP000285060">
    <property type="component" value="Unassembled WGS sequence"/>
</dbReference>
<comment type="similarity">
    <text evidence="1">Belongs to the peptidase C69 family. Secernin subfamily.</text>
</comment>
<dbReference type="SUPFAM" id="SSF56112">
    <property type="entry name" value="Protein kinase-like (PK-like)"/>
    <property type="match status" value="1"/>
</dbReference>
<dbReference type="GO" id="GO:0006508">
    <property type="term" value="P:proteolysis"/>
    <property type="evidence" value="ECO:0007669"/>
    <property type="project" value="InterPro"/>
</dbReference>
<keyword evidence="8" id="KW-1185">Reference proteome</keyword>
<evidence type="ECO:0000256" key="1">
    <source>
        <dbReference type="ARBA" id="ARBA00005705"/>
    </source>
</evidence>
<keyword evidence="5" id="KW-1133">Transmembrane helix</keyword>
<dbReference type="GO" id="GO:0004672">
    <property type="term" value="F:protein kinase activity"/>
    <property type="evidence" value="ECO:0007669"/>
    <property type="project" value="InterPro"/>
</dbReference>
<dbReference type="EMBL" id="QUSY01000305">
    <property type="protein sequence ID" value="RHY30533.1"/>
    <property type="molecule type" value="Genomic_DNA"/>
</dbReference>
<feature type="transmembrane region" description="Helical" evidence="5">
    <location>
        <begin position="810"/>
        <end position="828"/>
    </location>
</feature>
<accession>A0A3R6VMP4</accession>
<proteinExistence type="inferred from homology"/>
<keyword evidence="3 4" id="KW-0067">ATP-binding</keyword>
<keyword evidence="5" id="KW-0812">Transmembrane</keyword>
<dbReference type="CDD" id="cd05117">
    <property type="entry name" value="STKc_CAMK"/>
    <property type="match status" value="1"/>
</dbReference>
<dbReference type="Gene3D" id="3.30.200.20">
    <property type="entry name" value="Phosphorylase Kinase, domain 1"/>
    <property type="match status" value="1"/>
</dbReference>
<dbReference type="PANTHER" id="PTHR24347">
    <property type="entry name" value="SERINE/THREONINE-PROTEIN KINASE"/>
    <property type="match status" value="1"/>
</dbReference>
<dbReference type="InterPro" id="IPR017441">
    <property type="entry name" value="Protein_kinase_ATP_BS"/>
</dbReference>
<protein>
    <recommendedName>
        <fullName evidence="6">Protein kinase domain-containing protein</fullName>
    </recommendedName>
</protein>
<dbReference type="GO" id="GO:0005524">
    <property type="term" value="F:ATP binding"/>
    <property type="evidence" value="ECO:0007669"/>
    <property type="project" value="UniProtKB-UniRule"/>
</dbReference>
<dbReference type="GO" id="GO:0016805">
    <property type="term" value="F:dipeptidase activity"/>
    <property type="evidence" value="ECO:0007669"/>
    <property type="project" value="InterPro"/>
</dbReference>
<dbReference type="InterPro" id="IPR005322">
    <property type="entry name" value="Peptidase_C69"/>
</dbReference>
<dbReference type="PROSITE" id="PS50011">
    <property type="entry name" value="PROTEIN_KINASE_DOM"/>
    <property type="match status" value="1"/>
</dbReference>